<feature type="region of interest" description="Disordered" evidence="11">
    <location>
        <begin position="1475"/>
        <end position="1506"/>
    </location>
</feature>
<dbReference type="Pfam" id="PF25669">
    <property type="entry name" value="SMP_MUG190-like"/>
    <property type="match status" value="1"/>
</dbReference>
<comment type="subcellular location">
    <subcellularLocation>
        <location evidence="1">Endoplasmic reticulum membrane</location>
    </subcellularLocation>
</comment>
<keyword evidence="8" id="KW-0445">Lipid transport</keyword>
<keyword evidence="2" id="KW-0813">Transport</keyword>
<dbReference type="InterPro" id="IPR052455">
    <property type="entry name" value="Tricalbin_domain"/>
</dbReference>
<feature type="transmembrane region" description="Helical" evidence="12">
    <location>
        <begin position="176"/>
        <end position="209"/>
    </location>
</feature>
<feature type="compositionally biased region" description="Basic and acidic residues" evidence="11">
    <location>
        <begin position="1496"/>
        <end position="1506"/>
    </location>
</feature>
<dbReference type="PRINTS" id="PR00360">
    <property type="entry name" value="C2DOMAIN"/>
</dbReference>
<dbReference type="GO" id="GO:0008289">
    <property type="term" value="F:lipid binding"/>
    <property type="evidence" value="ECO:0007669"/>
    <property type="project" value="UniProtKB-KW"/>
</dbReference>
<dbReference type="CDD" id="cd04045">
    <property type="entry name" value="C2C_Tricalbin-like"/>
    <property type="match status" value="1"/>
</dbReference>
<reference evidence="15" key="1">
    <citation type="journal article" date="2020" name="Stud. Mycol.">
        <title>101 Dothideomycetes genomes: a test case for predicting lifestyles and emergence of pathogens.</title>
        <authorList>
            <person name="Haridas S."/>
            <person name="Albert R."/>
            <person name="Binder M."/>
            <person name="Bloem J."/>
            <person name="Labutti K."/>
            <person name="Salamov A."/>
            <person name="Andreopoulos B."/>
            <person name="Baker S."/>
            <person name="Barry K."/>
            <person name="Bills G."/>
            <person name="Bluhm B."/>
            <person name="Cannon C."/>
            <person name="Castanera R."/>
            <person name="Culley D."/>
            <person name="Daum C."/>
            <person name="Ezra D."/>
            <person name="Gonzalez J."/>
            <person name="Henrissat B."/>
            <person name="Kuo A."/>
            <person name="Liang C."/>
            <person name="Lipzen A."/>
            <person name="Lutzoni F."/>
            <person name="Magnuson J."/>
            <person name="Mondo S."/>
            <person name="Nolan M."/>
            <person name="Ohm R."/>
            <person name="Pangilinan J."/>
            <person name="Park H.-J."/>
            <person name="Ramirez L."/>
            <person name="Alfaro M."/>
            <person name="Sun H."/>
            <person name="Tritt A."/>
            <person name="Yoshinaga Y."/>
            <person name="Zwiers L.-H."/>
            <person name="Turgeon B."/>
            <person name="Goodwin S."/>
            <person name="Spatafora J."/>
            <person name="Crous P."/>
            <person name="Grigoriev I."/>
        </authorList>
    </citation>
    <scope>NUCLEOTIDE SEQUENCE</scope>
    <source>
        <strain evidence="15">CBS 123094</strain>
    </source>
</reference>
<sequence>MASSRESELKQQGALEAARDPHSSVTAAAAEKTVVEEAMKGGSAALQFDPDASPEEKRAQAQARVPKGFHHERKPNAAALVSDTDDGTGTKYDLPPATKAGAIEVSSTPSSPKGANGHAPGELDEDARWERVGWAPRIGALGADEPQDDGNMLDHQTWLEGALEDKFYGDWYHNTGIIIFACLSSWVVAVLGGGLGWVFCLMAVCGTYYRTSIRRVRRNARDDLNREMAKTRLETDTESLEWINTFLLKFWPIYAPVLCDTIVASVDQVLSTSTPSFLDSLRMKTFILGTKPPRLEHVKTLKASDDVVLMDWKFSFNPADTEDMTARQLKNTINPKIVLEVRVGKGLVSKGLDVIVEDMAFSGLMRVKCKLQIPFPHIEKVEICFLERPTIDYVCKPLGGDMFGFDINFIPGLESFIMEMVHASLGPMMYDPNVFPIEIAKMLAGSPVDQAIGVLQLTFHGAQGLKNPDKFSGTPDPYASVSINNRTELARTKTVHENANPRWNETINIIITSLSDSLTINIFDFNEYRKDKELGSATFALDQLEKDDEHENLHLEVMSGGRPRGILQCDVRFFPVLQGLKLDDGTVEPAPESNTGIAKFTVEQAKELDGSKSLVGQLNPYAILLLNGREIATSKKLKRTNNPIWPDATKELLITDRKKAKLGLVIKDDRDISSDPTLGTYQIKLDDMLECMAKGQEWYNLAGTKIGRVKMMLQWKPVGLRGAIGGSGGYLTPIGVMRLHFQNARNLRNVETMGKSDPYCRVLLSGVEKGRTVTFKNNLNPDWDEVVYIPVHTVREKLTLEVMDEEHLGKDRSLGHIELSASDYIKQDDNGEYLVQENKALRSDGLRLGTQTQSKGTLNYTCSFYPTHAVWDPDEDEEEKKEETEKAPSSVSGKSSVKTTESGAQNGHNRTVSGVSNVSRSNTVGTISSLKAKSNGTAGSELDLAKQLEKNEGQQDVEDVPVHKEIPKLRLSADDLQQYESGLIVFKLIDGEFAETGGYIDILMDDMAFPSYSSAKIKSKNMTFNEVGDTMVRELDFSKITLRLIEHIDKKGEGDEDHVIAKLTGNTLDTLRRCLYTPTQLSLKDDRGRESKITVSLKYLPIKMQLDPSESFNNQGTLRVDVLDAADLPAADRNGYSDPYCKFVLGGKEVHKTKTQKKTLHPAWNETFEVAVRSRTAADFVVNVYDWDFGDKADFLGKAHINLDILEPFQQREVTLALDGKSGAIRLRMLFKPDYVVRSRQGSSTFSGTFAVPGKVIGAPVKGVGKGAVLVGGGVVRAGTFLGRGFRRRKSRGAAPEDGDDQPPPSTANGSASEDMPVISVESDGRSTPTNNHSRHKSWGAQSFASHQVGVSGGVDQGTASISILSASGFPLGTNVRVHVKLEGAKGSKEVHKTKHIKAPQGSVTFESESFRVPCSADASFKLVVKDHATFGSDEELGEKSFFVSDQGGGGEQAVEVGSGVVVVRSSFLGSEAGSVFEEGGRSPRLRKGLGVLGRQSRDGRSVTPA</sequence>
<keyword evidence="10 12" id="KW-0472">Membrane</keyword>
<keyword evidence="16" id="KW-1185">Reference proteome</keyword>
<feature type="domain" description="C2" evidence="13">
    <location>
        <begin position="716"/>
        <end position="834"/>
    </location>
</feature>
<evidence type="ECO:0000256" key="6">
    <source>
        <dbReference type="ARBA" id="ARBA00022824"/>
    </source>
</evidence>
<keyword evidence="5" id="KW-0677">Repeat</keyword>
<dbReference type="Gene3D" id="2.60.40.150">
    <property type="entry name" value="C2 domain"/>
    <property type="match status" value="4"/>
</dbReference>
<keyword evidence="4 12" id="KW-0812">Transmembrane</keyword>
<evidence type="ECO:0000313" key="15">
    <source>
        <dbReference type="EMBL" id="KAF2006436.1"/>
    </source>
</evidence>
<dbReference type="Pfam" id="PF24920">
    <property type="entry name" value="C2_TCB1"/>
    <property type="match status" value="1"/>
</dbReference>
<feature type="domain" description="C2" evidence="13">
    <location>
        <begin position="435"/>
        <end position="554"/>
    </location>
</feature>
<accession>A0A6A5X2T2</accession>
<dbReference type="OrthoDB" id="1029639at2759"/>
<keyword evidence="3" id="KW-0597">Phosphoprotein</keyword>
<dbReference type="InterPro" id="IPR035892">
    <property type="entry name" value="C2_domain_sf"/>
</dbReference>
<feature type="region of interest" description="Disordered" evidence="11">
    <location>
        <begin position="871"/>
        <end position="920"/>
    </location>
</feature>
<feature type="compositionally biased region" description="Low complexity" evidence="11">
    <location>
        <begin position="889"/>
        <end position="903"/>
    </location>
</feature>
<organism evidence="15 16">
    <name type="scientific">Amniculicola lignicola CBS 123094</name>
    <dbReference type="NCBI Taxonomy" id="1392246"/>
    <lineage>
        <taxon>Eukaryota</taxon>
        <taxon>Fungi</taxon>
        <taxon>Dikarya</taxon>
        <taxon>Ascomycota</taxon>
        <taxon>Pezizomycotina</taxon>
        <taxon>Dothideomycetes</taxon>
        <taxon>Pleosporomycetidae</taxon>
        <taxon>Pleosporales</taxon>
        <taxon>Amniculicolaceae</taxon>
        <taxon>Amniculicola</taxon>
    </lineage>
</organism>
<evidence type="ECO:0000256" key="10">
    <source>
        <dbReference type="ARBA" id="ARBA00023136"/>
    </source>
</evidence>
<dbReference type="InterPro" id="IPR017147">
    <property type="entry name" value="Tricalbin"/>
</dbReference>
<evidence type="ECO:0000259" key="14">
    <source>
        <dbReference type="PROSITE" id="PS51847"/>
    </source>
</evidence>
<keyword evidence="9" id="KW-0446">Lipid-binding</keyword>
<dbReference type="PANTHER" id="PTHR46980:SF2">
    <property type="entry name" value="TRICALBIN-1-RELATED"/>
    <property type="match status" value="1"/>
</dbReference>
<proteinExistence type="predicted"/>
<dbReference type="CDD" id="cd21678">
    <property type="entry name" value="SMP_TCB"/>
    <property type="match status" value="1"/>
</dbReference>
<dbReference type="InterPro" id="IPR031468">
    <property type="entry name" value="SMP_LBD"/>
</dbReference>
<keyword evidence="6" id="KW-0256">Endoplasmic reticulum</keyword>
<dbReference type="PANTHER" id="PTHR46980">
    <property type="entry name" value="TRICALBIN-1-RELATED"/>
    <property type="match status" value="1"/>
</dbReference>
<dbReference type="GO" id="GO:0071944">
    <property type="term" value="C:cell periphery"/>
    <property type="evidence" value="ECO:0007669"/>
    <property type="project" value="UniProtKB-ARBA"/>
</dbReference>
<evidence type="ECO:0000256" key="1">
    <source>
        <dbReference type="ARBA" id="ARBA00004586"/>
    </source>
</evidence>
<dbReference type="InterPro" id="IPR037756">
    <property type="entry name" value="C2D_Tricalbin"/>
</dbReference>
<evidence type="ECO:0000256" key="5">
    <source>
        <dbReference type="ARBA" id="ARBA00022737"/>
    </source>
</evidence>
<evidence type="ECO:0000313" key="16">
    <source>
        <dbReference type="Proteomes" id="UP000799779"/>
    </source>
</evidence>
<dbReference type="CDD" id="cd04040">
    <property type="entry name" value="C2D_Tricalbin-like"/>
    <property type="match status" value="1"/>
</dbReference>
<evidence type="ECO:0000256" key="7">
    <source>
        <dbReference type="ARBA" id="ARBA00022989"/>
    </source>
</evidence>
<dbReference type="CDD" id="cd04044">
    <property type="entry name" value="C2A_Tricalbin-like"/>
    <property type="match status" value="1"/>
</dbReference>
<name>A0A6A5X2T2_9PLEO</name>
<dbReference type="GO" id="GO:0006869">
    <property type="term" value="P:lipid transport"/>
    <property type="evidence" value="ECO:0007669"/>
    <property type="project" value="UniProtKB-KW"/>
</dbReference>
<keyword evidence="7 12" id="KW-1133">Transmembrane helix</keyword>
<feature type="region of interest" description="Disordered" evidence="11">
    <location>
        <begin position="1287"/>
        <end position="1316"/>
    </location>
</feature>
<gene>
    <name evidence="15" type="ORF">P154DRAFT_518041</name>
</gene>
<dbReference type="Proteomes" id="UP000799779">
    <property type="component" value="Unassembled WGS sequence"/>
</dbReference>
<evidence type="ECO:0000259" key="13">
    <source>
        <dbReference type="PROSITE" id="PS50004"/>
    </source>
</evidence>
<feature type="domain" description="SMP-LTD" evidence="14">
    <location>
        <begin position="236"/>
        <end position="440"/>
    </location>
</feature>
<dbReference type="InterPro" id="IPR037765">
    <property type="entry name" value="C2B_Tricalbin"/>
</dbReference>
<dbReference type="GO" id="GO:0061817">
    <property type="term" value="P:endoplasmic reticulum-plasma membrane tethering"/>
    <property type="evidence" value="ECO:0007669"/>
    <property type="project" value="InterPro"/>
</dbReference>
<evidence type="ECO:0000256" key="9">
    <source>
        <dbReference type="ARBA" id="ARBA00023121"/>
    </source>
</evidence>
<evidence type="ECO:0000256" key="11">
    <source>
        <dbReference type="SAM" id="MobiDB-lite"/>
    </source>
</evidence>
<evidence type="ECO:0000256" key="3">
    <source>
        <dbReference type="ARBA" id="ARBA00022553"/>
    </source>
</evidence>
<dbReference type="Pfam" id="PF00168">
    <property type="entry name" value="C2"/>
    <property type="match status" value="5"/>
</dbReference>
<protein>
    <submittedName>
        <fullName evidence="15">Tricalbin</fullName>
    </submittedName>
</protein>
<evidence type="ECO:0000256" key="12">
    <source>
        <dbReference type="SAM" id="Phobius"/>
    </source>
</evidence>
<feature type="compositionally biased region" description="Polar residues" evidence="11">
    <location>
        <begin position="904"/>
        <end position="920"/>
    </location>
</feature>
<dbReference type="CDD" id="cd04052">
    <property type="entry name" value="C2B_Tricalbin-like"/>
    <property type="match status" value="1"/>
</dbReference>
<dbReference type="GO" id="GO:0005789">
    <property type="term" value="C:endoplasmic reticulum membrane"/>
    <property type="evidence" value="ECO:0007669"/>
    <property type="project" value="UniProtKB-SubCell"/>
</dbReference>
<dbReference type="InterPro" id="IPR056910">
    <property type="entry name" value="TCB1-3_C2"/>
</dbReference>
<dbReference type="InterPro" id="IPR037761">
    <property type="entry name" value="C2A_Tricalbin"/>
</dbReference>
<dbReference type="PROSITE" id="PS50004">
    <property type="entry name" value="C2"/>
    <property type="match status" value="4"/>
</dbReference>
<dbReference type="EMBL" id="ML977560">
    <property type="protein sequence ID" value="KAF2006436.1"/>
    <property type="molecule type" value="Genomic_DNA"/>
</dbReference>
<dbReference type="PIRSF" id="PIRSF037232">
    <property type="entry name" value="Tricalbin"/>
    <property type="match status" value="1"/>
</dbReference>
<evidence type="ECO:0000256" key="4">
    <source>
        <dbReference type="ARBA" id="ARBA00022692"/>
    </source>
</evidence>
<evidence type="ECO:0000256" key="8">
    <source>
        <dbReference type="ARBA" id="ARBA00023055"/>
    </source>
</evidence>
<feature type="domain" description="C2" evidence="13">
    <location>
        <begin position="583"/>
        <end position="699"/>
    </location>
</feature>
<dbReference type="InterPro" id="IPR037762">
    <property type="entry name" value="C2C_Tricalbin"/>
</dbReference>
<dbReference type="PROSITE" id="PS51847">
    <property type="entry name" value="SMP"/>
    <property type="match status" value="1"/>
</dbReference>
<dbReference type="SUPFAM" id="SSF49562">
    <property type="entry name" value="C2 domain (Calcium/lipid-binding domain, CaLB)"/>
    <property type="match status" value="5"/>
</dbReference>
<dbReference type="InterPro" id="IPR000008">
    <property type="entry name" value="C2_dom"/>
</dbReference>
<feature type="region of interest" description="Disordered" evidence="11">
    <location>
        <begin position="1"/>
        <end position="123"/>
    </location>
</feature>
<dbReference type="SMART" id="SM00239">
    <property type="entry name" value="C2"/>
    <property type="match status" value="5"/>
</dbReference>
<feature type="domain" description="C2" evidence="13">
    <location>
        <begin position="1098"/>
        <end position="1218"/>
    </location>
</feature>
<evidence type="ECO:0000256" key="2">
    <source>
        <dbReference type="ARBA" id="ARBA00022448"/>
    </source>
</evidence>